<organism evidence="2 3">
    <name type="scientific">Tritrichomonas foetus</name>
    <dbReference type="NCBI Taxonomy" id="1144522"/>
    <lineage>
        <taxon>Eukaryota</taxon>
        <taxon>Metamonada</taxon>
        <taxon>Parabasalia</taxon>
        <taxon>Tritrichomonadida</taxon>
        <taxon>Tritrichomonadidae</taxon>
        <taxon>Tritrichomonas</taxon>
    </lineage>
</organism>
<proteinExistence type="predicted"/>
<dbReference type="EMBL" id="MLAK01000849">
    <property type="protein sequence ID" value="OHT02853.1"/>
    <property type="molecule type" value="Genomic_DNA"/>
</dbReference>
<sequence>MTYLQLSDACGLQRFALLNMPNDFRFVIDSHNYYMPKILADYLSPAVSELHYADPTVTFFVISNVNDDNFYFELFMKLVCGLEIEINLSNCFFIQVVASRLMNEEILLAASEYSNKHSPINNENVTSKLSQKKLIGIYPKLELDYISCNFWSINPKNLFMIDLDDLKIILSHPNLKIISEEWLLRFISKLIKEKGREYCCLLSYISFNDLEIKTLQDFINDTELYNNSDLQGPILRTIQNRLSNNEIPNNKILIDKCSHFYATRDERRQMFVQSRSKNHDFNKEYFNENPIMDNFDSDFFDIPFDNPSPYKHNYDDPFYKNLGIGINPLKPNHKKIFPDYFSRIQNIPINIGKNNDNDKKYDIENENNRNDDDNENQGTQINRKRISLINSDQVLSFSKPIGFKYDYKSETIPINFHLDNFRGNNYESSSDSDNDLFSRVAEETFSEIQQQYDASFYRDDNDNHKNNNKQNNASHSTTFRCHDGLLIPPEMINNDNFAESFYQNNNDNDDVYEKCENFADNLHDVPPEPILSDGLEESFYQNNKEESHENDKKESKFVFKEIFQEIENDDDNIHQFEPQLTIFQNNEIKAEKFKKSDSDDVLDVYDDVTDDQI</sequence>
<dbReference type="RefSeq" id="XP_068355989.1">
    <property type="nucleotide sequence ID" value="XM_068493364.1"/>
</dbReference>
<keyword evidence="3" id="KW-1185">Reference proteome</keyword>
<dbReference type="Proteomes" id="UP000179807">
    <property type="component" value="Unassembled WGS sequence"/>
</dbReference>
<reference evidence="2" key="1">
    <citation type="submission" date="2016-10" db="EMBL/GenBank/DDBJ databases">
        <authorList>
            <person name="Benchimol M."/>
            <person name="Almeida L.G."/>
            <person name="Vasconcelos A.T."/>
            <person name="Perreira-Neves A."/>
            <person name="Rosa I.A."/>
            <person name="Tasca T."/>
            <person name="Bogo M.R."/>
            <person name="de Souza W."/>
        </authorList>
    </citation>
    <scope>NUCLEOTIDE SEQUENCE [LARGE SCALE GENOMIC DNA]</scope>
    <source>
        <strain evidence="2">K</strain>
    </source>
</reference>
<evidence type="ECO:0000256" key="1">
    <source>
        <dbReference type="SAM" id="MobiDB-lite"/>
    </source>
</evidence>
<dbReference type="VEuPathDB" id="TrichDB:TRFO_06885"/>
<accession>A0A1J4K018</accession>
<protein>
    <submittedName>
        <fullName evidence="2">Uncharacterized protein</fullName>
    </submittedName>
</protein>
<evidence type="ECO:0000313" key="3">
    <source>
        <dbReference type="Proteomes" id="UP000179807"/>
    </source>
</evidence>
<name>A0A1J4K018_9EUKA</name>
<dbReference type="GeneID" id="94828068"/>
<evidence type="ECO:0000313" key="2">
    <source>
        <dbReference type="EMBL" id="OHT02853.1"/>
    </source>
</evidence>
<feature type="compositionally biased region" description="Basic and acidic residues" evidence="1">
    <location>
        <begin position="355"/>
        <end position="371"/>
    </location>
</feature>
<feature type="region of interest" description="Disordered" evidence="1">
    <location>
        <begin position="352"/>
        <end position="380"/>
    </location>
</feature>
<feature type="region of interest" description="Disordered" evidence="1">
    <location>
        <begin position="457"/>
        <end position="476"/>
    </location>
</feature>
<gene>
    <name evidence="2" type="ORF">TRFO_06885</name>
</gene>
<comment type="caution">
    <text evidence="2">The sequence shown here is derived from an EMBL/GenBank/DDBJ whole genome shotgun (WGS) entry which is preliminary data.</text>
</comment>
<dbReference type="AlphaFoldDB" id="A0A1J4K018"/>